<dbReference type="SUPFAM" id="SSF53335">
    <property type="entry name" value="S-adenosyl-L-methionine-dependent methyltransferases"/>
    <property type="match status" value="1"/>
</dbReference>
<feature type="binding site" evidence="5">
    <location>
        <position position="42"/>
    </location>
    <ligand>
        <name>S-adenosyl-L-methionine</name>
        <dbReference type="ChEBI" id="CHEBI:59789"/>
    </ligand>
</feature>
<feature type="domain" description="Ribosomal RNA adenine methylase transferase N-terminal" evidence="7">
    <location>
        <begin position="22"/>
        <end position="210"/>
    </location>
</feature>
<dbReference type="EMBL" id="JADGKB010000040">
    <property type="protein sequence ID" value="KAJ3257243.1"/>
    <property type="molecule type" value="Genomic_DNA"/>
</dbReference>
<feature type="binding site" evidence="5">
    <location>
        <position position="90"/>
    </location>
    <ligand>
        <name>S-adenosyl-L-methionine</name>
        <dbReference type="ChEBI" id="CHEBI:59789"/>
    </ligand>
</feature>
<dbReference type="EC" id="2.1.1.-" evidence="6"/>
<dbReference type="GO" id="GO:0006391">
    <property type="term" value="P:transcription initiation at mitochondrial promoter"/>
    <property type="evidence" value="ECO:0007669"/>
    <property type="project" value="TreeGrafter"/>
</dbReference>
<protein>
    <recommendedName>
        <fullName evidence="6">rRNA adenine N(6)-methyltransferase</fullName>
        <ecNumber evidence="6">2.1.1.-</ecNumber>
    </recommendedName>
</protein>
<dbReference type="GO" id="GO:0000179">
    <property type="term" value="F:rRNA (adenine-N6,N6-)-dimethyltransferase activity"/>
    <property type="evidence" value="ECO:0007669"/>
    <property type="project" value="UniProtKB-UniRule"/>
</dbReference>
<evidence type="ECO:0000256" key="4">
    <source>
        <dbReference type="ARBA" id="ARBA00022884"/>
    </source>
</evidence>
<evidence type="ECO:0000313" key="8">
    <source>
        <dbReference type="EMBL" id="KAJ3257243.1"/>
    </source>
</evidence>
<evidence type="ECO:0000256" key="2">
    <source>
        <dbReference type="ARBA" id="ARBA00022679"/>
    </source>
</evidence>
<feature type="binding site" evidence="5">
    <location>
        <position position="17"/>
    </location>
    <ligand>
        <name>S-adenosyl-L-methionine</name>
        <dbReference type="ChEBI" id="CHEBI:59789"/>
    </ligand>
</feature>
<dbReference type="Proteomes" id="UP001210925">
    <property type="component" value="Unassembled WGS sequence"/>
</dbReference>
<evidence type="ECO:0000256" key="3">
    <source>
        <dbReference type="ARBA" id="ARBA00022691"/>
    </source>
</evidence>
<gene>
    <name evidence="8" type="primary">MTTFB1</name>
    <name evidence="8" type="ORF">HK103_004797</name>
</gene>
<keyword evidence="3 5" id="KW-0949">S-adenosyl-L-methionine</keyword>
<reference evidence="8" key="1">
    <citation type="submission" date="2020-05" db="EMBL/GenBank/DDBJ databases">
        <title>Phylogenomic resolution of chytrid fungi.</title>
        <authorList>
            <person name="Stajich J.E."/>
            <person name="Amses K."/>
            <person name="Simmons R."/>
            <person name="Seto K."/>
            <person name="Myers J."/>
            <person name="Bonds A."/>
            <person name="Quandt C.A."/>
            <person name="Barry K."/>
            <person name="Liu P."/>
            <person name="Grigoriev I."/>
            <person name="Longcore J.E."/>
            <person name="James T.Y."/>
        </authorList>
    </citation>
    <scope>NUCLEOTIDE SEQUENCE</scope>
    <source>
        <strain evidence="8">PLAUS21</strain>
    </source>
</reference>
<dbReference type="InterPro" id="IPR029063">
    <property type="entry name" value="SAM-dependent_MTases_sf"/>
</dbReference>
<name>A0AAD5UG87_9FUNG</name>
<evidence type="ECO:0000256" key="5">
    <source>
        <dbReference type="PROSITE-ProRule" id="PRU01026"/>
    </source>
</evidence>
<evidence type="ECO:0000256" key="6">
    <source>
        <dbReference type="RuleBase" id="RU362106"/>
    </source>
</evidence>
<feature type="binding site" evidence="5">
    <location>
        <position position="15"/>
    </location>
    <ligand>
        <name>S-adenosyl-L-methionine</name>
        <dbReference type="ChEBI" id="CHEBI:59789"/>
    </ligand>
</feature>
<evidence type="ECO:0000256" key="1">
    <source>
        <dbReference type="ARBA" id="ARBA00022603"/>
    </source>
</evidence>
<sequence>MNLFGLKPERGYSQNFLKSTHISNKFVDQLSLNPNSLVVEIGPGPGIITRSIIKRDLLKVIGVEKDKRFEPILAQLSDSSNNKFDYILDDATKDKDLSLTNKILDKLGNDISIGNVNIVGNLPFSIGGHILGQYIYQSLQSEGLFRYPTQINFMFSEPMGRKLLDTKNRTKFGTLVRTAFLIKESFVVPKGNFNPQPQIDVIALEFRPRPSPFKNKLEIDYYDTLLKHIYRFPNKKASSTMKRQLEYLEQVGISPETKLSTLTISSLVELSKLLMANNVKL</sequence>
<dbReference type="InterPro" id="IPR020598">
    <property type="entry name" value="rRNA_Ade_methylase_Trfase_N"/>
</dbReference>
<comment type="similarity">
    <text evidence="5 6">Belongs to the class I-like SAM-binding methyltransferase superfamily. rRNA adenine N(6)-methyltransferase family.</text>
</comment>
<dbReference type="GO" id="GO:0034246">
    <property type="term" value="F:mitochondrial transcription factor activity"/>
    <property type="evidence" value="ECO:0007669"/>
    <property type="project" value="TreeGrafter"/>
</dbReference>
<feature type="binding site" evidence="5">
    <location>
        <position position="121"/>
    </location>
    <ligand>
        <name>S-adenosyl-L-methionine</name>
        <dbReference type="ChEBI" id="CHEBI:59789"/>
    </ligand>
</feature>
<dbReference type="GO" id="GO:0005759">
    <property type="term" value="C:mitochondrial matrix"/>
    <property type="evidence" value="ECO:0007669"/>
    <property type="project" value="TreeGrafter"/>
</dbReference>
<keyword evidence="2 5" id="KW-0808">Transferase</keyword>
<evidence type="ECO:0000313" key="9">
    <source>
        <dbReference type="Proteomes" id="UP001210925"/>
    </source>
</evidence>
<dbReference type="PANTHER" id="PTHR11727:SF17">
    <property type="entry name" value="DIMETHYLADENOSINE TRANSFERASE 1, MITOCHONDRIAL"/>
    <property type="match status" value="1"/>
</dbReference>
<dbReference type="PROSITE" id="PS01131">
    <property type="entry name" value="RRNA_A_DIMETH"/>
    <property type="match status" value="1"/>
</dbReference>
<keyword evidence="4 5" id="KW-0694">RNA-binding</keyword>
<dbReference type="GO" id="GO:0003723">
    <property type="term" value="F:RNA binding"/>
    <property type="evidence" value="ECO:0007669"/>
    <property type="project" value="UniProtKB-UniRule"/>
</dbReference>
<evidence type="ECO:0000259" key="7">
    <source>
        <dbReference type="SMART" id="SM00650"/>
    </source>
</evidence>
<proteinExistence type="inferred from homology"/>
<dbReference type="Pfam" id="PF00398">
    <property type="entry name" value="RrnaAD"/>
    <property type="match status" value="1"/>
</dbReference>
<accession>A0AAD5UG87</accession>
<organism evidence="8 9">
    <name type="scientific">Boothiomyces macroporosus</name>
    <dbReference type="NCBI Taxonomy" id="261099"/>
    <lineage>
        <taxon>Eukaryota</taxon>
        <taxon>Fungi</taxon>
        <taxon>Fungi incertae sedis</taxon>
        <taxon>Chytridiomycota</taxon>
        <taxon>Chytridiomycota incertae sedis</taxon>
        <taxon>Chytridiomycetes</taxon>
        <taxon>Rhizophydiales</taxon>
        <taxon>Terramycetaceae</taxon>
        <taxon>Boothiomyces</taxon>
    </lineage>
</organism>
<dbReference type="InterPro" id="IPR020596">
    <property type="entry name" value="rRNA_Ade_Mease_Trfase_CS"/>
</dbReference>
<keyword evidence="6" id="KW-0698">rRNA processing</keyword>
<comment type="caution">
    <text evidence="8">The sequence shown here is derived from an EMBL/GenBank/DDBJ whole genome shotgun (WGS) entry which is preliminary data.</text>
</comment>
<dbReference type="PROSITE" id="PS51689">
    <property type="entry name" value="SAM_RNA_A_N6_MT"/>
    <property type="match status" value="1"/>
</dbReference>
<dbReference type="Gene3D" id="3.40.50.150">
    <property type="entry name" value="Vaccinia Virus protein VP39"/>
    <property type="match status" value="1"/>
</dbReference>
<dbReference type="SMART" id="SM00650">
    <property type="entry name" value="rADc"/>
    <property type="match status" value="1"/>
</dbReference>
<dbReference type="PANTHER" id="PTHR11727">
    <property type="entry name" value="DIMETHYLADENOSINE TRANSFERASE"/>
    <property type="match status" value="1"/>
</dbReference>
<dbReference type="InterPro" id="IPR001737">
    <property type="entry name" value="KsgA/Erm"/>
</dbReference>
<keyword evidence="9" id="KW-1185">Reference proteome</keyword>
<feature type="binding site" evidence="5">
    <location>
        <position position="64"/>
    </location>
    <ligand>
        <name>S-adenosyl-L-methionine</name>
        <dbReference type="ChEBI" id="CHEBI:59789"/>
    </ligand>
</feature>
<dbReference type="AlphaFoldDB" id="A0AAD5UG87"/>
<keyword evidence="1 5" id="KW-0489">Methyltransferase</keyword>